<keyword evidence="4" id="KW-1185">Reference proteome</keyword>
<gene>
    <name evidence="3" type="ORF">NU887_12545</name>
</gene>
<sequence length="360" mass="38264">MRVLSKLVWAALMLPFIMWSCGPIDEPAIIPQTASTLTSPSAGTAIVLTEAEKEDTIFFQASIPDFGVSGNYTYTLEMAKGGTNFATVDVVGTSTTPTVKIAVGDLNKKIVTAGLEPNVAGNVDFRFKTTIDRSLSPLVGTATTLSLTAYKDAVILRNLFLVGNATAPGWSNDNNNPALFRDPANKDLYVYTGFFAVGEFKVLEKLGQWQPQYGTNGGSAVSVNPGGGSDPGAFAITTAGHYVFTLNLANNTFTLVPFTGAADVYYPTVGIIGSSTAGGWDSSTAMTNLTFDKHIWHITATVTNGEIKFRANDAWTINWGAVTPISGKAELGSSSNIPIEAGTYKMWFNSLDGRYIFIGG</sequence>
<proteinExistence type="predicted"/>
<dbReference type="AlphaFoldDB" id="A0A9X2P8R9"/>
<feature type="signal peptide" evidence="1">
    <location>
        <begin position="1"/>
        <end position="20"/>
    </location>
</feature>
<dbReference type="EMBL" id="JANSUY010000010">
    <property type="protein sequence ID" value="MCR9015870.1"/>
    <property type="molecule type" value="Genomic_DNA"/>
</dbReference>
<reference evidence="3" key="1">
    <citation type="submission" date="2022-08" db="EMBL/GenBank/DDBJ databases">
        <authorList>
            <person name="Zhang D."/>
        </authorList>
    </citation>
    <scope>NUCLEOTIDE SEQUENCE</scope>
    <source>
        <strain evidence="3">XJ19-11</strain>
    </source>
</reference>
<feature type="domain" description="SusE outer membrane protein" evidence="2">
    <location>
        <begin position="26"/>
        <end position="128"/>
    </location>
</feature>
<protein>
    <submittedName>
        <fullName evidence="3">SusE domain-containing protein</fullName>
    </submittedName>
</protein>
<dbReference type="RefSeq" id="WP_258423733.1">
    <property type="nucleotide sequence ID" value="NZ_JANSUY010000010.1"/>
</dbReference>
<dbReference type="Gene3D" id="2.60.40.3620">
    <property type="match status" value="2"/>
</dbReference>
<organism evidence="3 4">
    <name type="scientific">Aquiflexum gelatinilyticum</name>
    <dbReference type="NCBI Taxonomy" id="2961943"/>
    <lineage>
        <taxon>Bacteria</taxon>
        <taxon>Pseudomonadati</taxon>
        <taxon>Bacteroidota</taxon>
        <taxon>Cytophagia</taxon>
        <taxon>Cytophagales</taxon>
        <taxon>Cyclobacteriaceae</taxon>
        <taxon>Aquiflexum</taxon>
    </lineage>
</organism>
<keyword evidence="1" id="KW-0732">Signal</keyword>
<comment type="caution">
    <text evidence="3">The sequence shown here is derived from an EMBL/GenBank/DDBJ whole genome shotgun (WGS) entry which is preliminary data.</text>
</comment>
<dbReference type="InterPro" id="IPR025970">
    <property type="entry name" value="SusE"/>
</dbReference>
<dbReference type="GO" id="GO:0019867">
    <property type="term" value="C:outer membrane"/>
    <property type="evidence" value="ECO:0007669"/>
    <property type="project" value="InterPro"/>
</dbReference>
<dbReference type="GO" id="GO:2001070">
    <property type="term" value="F:starch binding"/>
    <property type="evidence" value="ECO:0007669"/>
    <property type="project" value="InterPro"/>
</dbReference>
<evidence type="ECO:0000256" key="1">
    <source>
        <dbReference type="SAM" id="SignalP"/>
    </source>
</evidence>
<dbReference type="Proteomes" id="UP001142175">
    <property type="component" value="Unassembled WGS sequence"/>
</dbReference>
<evidence type="ECO:0000259" key="2">
    <source>
        <dbReference type="Pfam" id="PF14292"/>
    </source>
</evidence>
<evidence type="ECO:0000313" key="3">
    <source>
        <dbReference type="EMBL" id="MCR9015870.1"/>
    </source>
</evidence>
<feature type="chain" id="PRO_5040862439" evidence="1">
    <location>
        <begin position="21"/>
        <end position="360"/>
    </location>
</feature>
<evidence type="ECO:0000313" key="4">
    <source>
        <dbReference type="Proteomes" id="UP001142175"/>
    </source>
</evidence>
<dbReference type="Pfam" id="PF14292">
    <property type="entry name" value="SusE"/>
    <property type="match status" value="1"/>
</dbReference>
<name>A0A9X2P8R9_9BACT</name>
<accession>A0A9X2P8R9</accession>